<dbReference type="OrthoDB" id="5886559at2759"/>
<evidence type="ECO:0000256" key="1">
    <source>
        <dbReference type="SAM" id="MobiDB-lite"/>
    </source>
</evidence>
<comment type="caution">
    <text evidence="2">The sequence shown here is derived from an EMBL/GenBank/DDBJ whole genome shotgun (WGS) entry which is preliminary data.</text>
</comment>
<organism evidence="2 3">
    <name type="scientific">Ancylostoma caninum</name>
    <name type="common">Dog hookworm</name>
    <dbReference type="NCBI Taxonomy" id="29170"/>
    <lineage>
        <taxon>Eukaryota</taxon>
        <taxon>Metazoa</taxon>
        <taxon>Ecdysozoa</taxon>
        <taxon>Nematoda</taxon>
        <taxon>Chromadorea</taxon>
        <taxon>Rhabditida</taxon>
        <taxon>Rhabditina</taxon>
        <taxon>Rhabditomorpha</taxon>
        <taxon>Strongyloidea</taxon>
        <taxon>Ancylostomatidae</taxon>
        <taxon>Ancylostomatinae</taxon>
        <taxon>Ancylostoma</taxon>
    </lineage>
</organism>
<dbReference type="AlphaFoldDB" id="A0A368H7E5"/>
<keyword evidence="3" id="KW-1185">Reference proteome</keyword>
<sequence>MRDLKKADPNYQILFVVVDKKTLRLRVDKQYLTLEEASLRYGIENDEIVSEKKRFADSTRPANHKGIPKRPGTCDIGPESKNPRL</sequence>
<accession>A0A368H7E5</accession>
<evidence type="ECO:0000313" key="2">
    <source>
        <dbReference type="EMBL" id="RCN52506.1"/>
    </source>
</evidence>
<proteinExistence type="predicted"/>
<reference evidence="2 3" key="1">
    <citation type="submission" date="2014-10" db="EMBL/GenBank/DDBJ databases">
        <title>Draft genome of the hookworm Ancylostoma caninum.</title>
        <authorList>
            <person name="Mitreva M."/>
        </authorList>
    </citation>
    <scope>NUCLEOTIDE SEQUENCE [LARGE SCALE GENOMIC DNA]</scope>
    <source>
        <strain evidence="2 3">Baltimore</strain>
    </source>
</reference>
<evidence type="ECO:0000313" key="3">
    <source>
        <dbReference type="Proteomes" id="UP000252519"/>
    </source>
</evidence>
<feature type="region of interest" description="Disordered" evidence="1">
    <location>
        <begin position="54"/>
        <end position="85"/>
    </location>
</feature>
<dbReference type="EMBL" id="JOJR01000006">
    <property type="protein sequence ID" value="RCN52506.1"/>
    <property type="molecule type" value="Genomic_DNA"/>
</dbReference>
<name>A0A368H7E5_ANCCA</name>
<protein>
    <submittedName>
        <fullName evidence="2">Uncharacterized protein</fullName>
    </submittedName>
</protein>
<gene>
    <name evidence="2" type="ORF">ANCCAN_01204</name>
</gene>
<dbReference type="Proteomes" id="UP000252519">
    <property type="component" value="Unassembled WGS sequence"/>
</dbReference>